<keyword evidence="3" id="KW-1185">Reference proteome</keyword>
<proteinExistence type="predicted"/>
<keyword evidence="1" id="KW-0472">Membrane</keyword>
<feature type="transmembrane region" description="Helical" evidence="1">
    <location>
        <begin position="55"/>
        <end position="76"/>
    </location>
</feature>
<keyword evidence="1" id="KW-1133">Transmembrane helix</keyword>
<feature type="transmembrane region" description="Helical" evidence="1">
    <location>
        <begin position="12"/>
        <end position="35"/>
    </location>
</feature>
<dbReference type="EMBL" id="FP929003">
    <property type="protein sequence ID" value="CBK42187.1"/>
    <property type="molecule type" value="Genomic_DNA"/>
</dbReference>
<dbReference type="STRING" id="330214.NIDE2477"/>
<keyword evidence="1" id="KW-0812">Transmembrane</keyword>
<sequence>MTGFRRHVTMFLFIICTVPSFITSVVLIVSLILYLKGGSKYLFDAWRSNQPGEFWIAWVSIIFGAPIGITLGFRLWRWLVLKLSLVTNEEFDRLVTGSDGRKA</sequence>
<evidence type="ECO:0000313" key="2">
    <source>
        <dbReference type="EMBL" id="CBK42187.1"/>
    </source>
</evidence>
<reference evidence="2 3" key="1">
    <citation type="journal article" date="2010" name="Proc. Natl. Acad. Sci. U.S.A.">
        <title>A Nitrospira metagenome illuminates the physiology and evolution of globally important nitrite-oxidizing bacteria.</title>
        <authorList>
            <person name="Lucker S."/>
            <person name="Wagner M."/>
            <person name="Maixner F."/>
            <person name="Pelletier E."/>
            <person name="Koch H."/>
            <person name="Vacherie B."/>
            <person name="Rattei T."/>
            <person name="Sinninghe Damste J."/>
            <person name="Spieck E."/>
            <person name="Le Paslier D."/>
            <person name="Daims H."/>
        </authorList>
    </citation>
    <scope>NUCLEOTIDE SEQUENCE [LARGE SCALE GENOMIC DNA]</scope>
</reference>
<dbReference type="KEGG" id="nde:NIDE2477"/>
<evidence type="ECO:0000313" key="3">
    <source>
        <dbReference type="Proteomes" id="UP000001660"/>
    </source>
</evidence>
<dbReference type="Proteomes" id="UP000001660">
    <property type="component" value="Chromosome"/>
</dbReference>
<organism evidence="2 3">
    <name type="scientific">Nitrospira defluvii</name>
    <dbReference type="NCBI Taxonomy" id="330214"/>
    <lineage>
        <taxon>Bacteria</taxon>
        <taxon>Pseudomonadati</taxon>
        <taxon>Nitrospirota</taxon>
        <taxon>Nitrospiria</taxon>
        <taxon>Nitrospirales</taxon>
        <taxon>Nitrospiraceae</taxon>
        <taxon>Nitrospira</taxon>
    </lineage>
</organism>
<accession>D8PG00</accession>
<protein>
    <submittedName>
        <fullName evidence="2">Uncharacterized protein</fullName>
    </submittedName>
</protein>
<dbReference type="AlphaFoldDB" id="D8PG00"/>
<name>D8PG00_9BACT</name>
<gene>
    <name evidence="2" type="ORF">NIDE2477</name>
</gene>
<evidence type="ECO:0000256" key="1">
    <source>
        <dbReference type="SAM" id="Phobius"/>
    </source>
</evidence>
<dbReference type="HOGENOM" id="CLU_2258615_0_0_0"/>